<dbReference type="VEuPathDB" id="VectorBase:AEPI010242"/>
<reference evidence="1" key="2">
    <citation type="submission" date="2020-05" db="UniProtKB">
        <authorList>
            <consortium name="EnsemblMetazoa"/>
        </authorList>
    </citation>
    <scope>IDENTIFICATION</scope>
    <source>
        <strain evidence="1">Epiroticus2</strain>
    </source>
</reference>
<organism evidence="1 2">
    <name type="scientific">Anopheles epiroticus</name>
    <dbReference type="NCBI Taxonomy" id="199890"/>
    <lineage>
        <taxon>Eukaryota</taxon>
        <taxon>Metazoa</taxon>
        <taxon>Ecdysozoa</taxon>
        <taxon>Arthropoda</taxon>
        <taxon>Hexapoda</taxon>
        <taxon>Insecta</taxon>
        <taxon>Pterygota</taxon>
        <taxon>Neoptera</taxon>
        <taxon>Endopterygota</taxon>
        <taxon>Diptera</taxon>
        <taxon>Nematocera</taxon>
        <taxon>Culicoidea</taxon>
        <taxon>Culicidae</taxon>
        <taxon>Anophelinae</taxon>
        <taxon>Anopheles</taxon>
    </lineage>
</organism>
<keyword evidence="2" id="KW-1185">Reference proteome</keyword>
<dbReference type="AlphaFoldDB" id="A0A182PTF6"/>
<protein>
    <submittedName>
        <fullName evidence="1">Uncharacterized protein</fullName>
    </submittedName>
</protein>
<accession>A0A182PTF6</accession>
<dbReference type="Proteomes" id="UP000075885">
    <property type="component" value="Unassembled WGS sequence"/>
</dbReference>
<name>A0A182PTF6_9DIPT</name>
<reference evidence="2" key="1">
    <citation type="submission" date="2013-03" db="EMBL/GenBank/DDBJ databases">
        <title>The Genome Sequence of Anopheles epiroticus epiroticus2.</title>
        <authorList>
            <consortium name="The Broad Institute Genomics Platform"/>
            <person name="Neafsey D.E."/>
            <person name="Howell P."/>
            <person name="Walker B."/>
            <person name="Young S.K."/>
            <person name="Zeng Q."/>
            <person name="Gargeya S."/>
            <person name="Fitzgerald M."/>
            <person name="Haas B."/>
            <person name="Abouelleil A."/>
            <person name="Allen A.W."/>
            <person name="Alvarado L."/>
            <person name="Arachchi H.M."/>
            <person name="Berlin A.M."/>
            <person name="Chapman S.B."/>
            <person name="Gainer-Dewar J."/>
            <person name="Goldberg J."/>
            <person name="Griggs A."/>
            <person name="Gujja S."/>
            <person name="Hansen M."/>
            <person name="Howarth C."/>
            <person name="Imamovic A."/>
            <person name="Ireland A."/>
            <person name="Larimer J."/>
            <person name="McCowan C."/>
            <person name="Murphy C."/>
            <person name="Pearson M."/>
            <person name="Poon T.W."/>
            <person name="Priest M."/>
            <person name="Roberts A."/>
            <person name="Saif S."/>
            <person name="Shea T."/>
            <person name="Sisk P."/>
            <person name="Sykes S."/>
            <person name="Wortman J."/>
            <person name="Nusbaum C."/>
            <person name="Birren B."/>
        </authorList>
    </citation>
    <scope>NUCLEOTIDE SEQUENCE [LARGE SCALE GENOMIC DNA]</scope>
    <source>
        <strain evidence="2">Epiroticus2</strain>
    </source>
</reference>
<evidence type="ECO:0000313" key="1">
    <source>
        <dbReference type="EnsemblMetazoa" id="AEPI010242-PA"/>
    </source>
</evidence>
<evidence type="ECO:0000313" key="2">
    <source>
        <dbReference type="Proteomes" id="UP000075885"/>
    </source>
</evidence>
<dbReference type="EnsemblMetazoa" id="AEPI010242-RA">
    <property type="protein sequence ID" value="AEPI010242-PA"/>
    <property type="gene ID" value="AEPI010242"/>
</dbReference>
<proteinExistence type="predicted"/>
<dbReference type="STRING" id="199890.A0A182PTF6"/>
<sequence length="83" mass="8952">METVQLFTAMGQRVAKLPPAQRNEIIDSVLQMIDASQKLHDSAALTQADFQRPVRYNLAKSVSQSAAPTLVASPLVSSPSCLL</sequence>